<keyword evidence="1" id="KW-0472">Membrane</keyword>
<proteinExistence type="predicted"/>
<name>A0ABQ1PPE9_9ENTE</name>
<reference evidence="3" key="1">
    <citation type="journal article" date="2019" name="Int. J. Syst. Evol. Microbiol.">
        <title>The Global Catalogue of Microorganisms (GCM) 10K type strain sequencing project: providing services to taxonomists for standard genome sequencing and annotation.</title>
        <authorList>
            <consortium name="The Broad Institute Genomics Platform"/>
            <consortium name="The Broad Institute Genome Sequencing Center for Infectious Disease"/>
            <person name="Wu L."/>
            <person name="Ma J."/>
        </authorList>
    </citation>
    <scope>NUCLEOTIDE SEQUENCE [LARGE SCALE GENOMIC DNA]</scope>
    <source>
        <strain evidence="3">CGMCC 1.15942</strain>
    </source>
</reference>
<evidence type="ECO:0000313" key="3">
    <source>
        <dbReference type="Proteomes" id="UP000630615"/>
    </source>
</evidence>
<protein>
    <submittedName>
        <fullName evidence="2">Uncharacterized protein</fullName>
    </submittedName>
</protein>
<dbReference type="RefSeq" id="WP_088270870.1">
    <property type="nucleotide sequence ID" value="NZ_BMKI01000010.1"/>
</dbReference>
<dbReference type="EMBL" id="BMKI01000010">
    <property type="protein sequence ID" value="GGD00619.1"/>
    <property type="molecule type" value="Genomic_DNA"/>
</dbReference>
<keyword evidence="1" id="KW-0812">Transmembrane</keyword>
<accession>A0ABQ1PPE9</accession>
<dbReference type="Proteomes" id="UP000630615">
    <property type="component" value="Unassembled WGS sequence"/>
</dbReference>
<organism evidence="2 3">
    <name type="scientific">Enterococcus wangshanyuanii</name>
    <dbReference type="NCBI Taxonomy" id="2005703"/>
    <lineage>
        <taxon>Bacteria</taxon>
        <taxon>Bacillati</taxon>
        <taxon>Bacillota</taxon>
        <taxon>Bacilli</taxon>
        <taxon>Lactobacillales</taxon>
        <taxon>Enterococcaceae</taxon>
        <taxon>Enterococcus</taxon>
    </lineage>
</organism>
<comment type="caution">
    <text evidence="2">The sequence shown here is derived from an EMBL/GenBank/DDBJ whole genome shotgun (WGS) entry which is preliminary data.</text>
</comment>
<keyword evidence="1" id="KW-1133">Transmembrane helix</keyword>
<evidence type="ECO:0000256" key="1">
    <source>
        <dbReference type="SAM" id="Phobius"/>
    </source>
</evidence>
<keyword evidence="3" id="KW-1185">Reference proteome</keyword>
<sequence length="74" mass="8505">MKEYLWVYILGAVAALSFLAFLLTLSRDIFLVKRLKLAKINFSLNFTLLLISLTSIILIIYLFALLKDQIRILG</sequence>
<feature type="transmembrane region" description="Helical" evidence="1">
    <location>
        <begin position="6"/>
        <end position="25"/>
    </location>
</feature>
<feature type="transmembrane region" description="Helical" evidence="1">
    <location>
        <begin position="46"/>
        <end position="66"/>
    </location>
</feature>
<evidence type="ECO:0000313" key="2">
    <source>
        <dbReference type="EMBL" id="GGD00619.1"/>
    </source>
</evidence>
<gene>
    <name evidence="2" type="ORF">GCM10011573_32760</name>
</gene>